<feature type="transmembrane region" description="Helical" evidence="6">
    <location>
        <begin position="364"/>
        <end position="382"/>
    </location>
</feature>
<evidence type="ECO:0000256" key="4">
    <source>
        <dbReference type="ARBA" id="ARBA00022989"/>
    </source>
</evidence>
<feature type="transmembrane region" description="Helical" evidence="6">
    <location>
        <begin position="155"/>
        <end position="176"/>
    </location>
</feature>
<dbReference type="RefSeq" id="WP_102227613.1">
    <property type="nucleotide sequence ID" value="NZ_PNFY01000010.1"/>
</dbReference>
<protein>
    <submittedName>
        <fullName evidence="7">Arginine-ornithine antiporter</fullName>
    </submittedName>
</protein>
<feature type="transmembrane region" description="Helical" evidence="6">
    <location>
        <begin position="394"/>
        <end position="409"/>
    </location>
</feature>
<name>A0A2N6SMQ6_9LACT</name>
<sequence length="471" mass="51347">MKKEPQQLSLMSLVAIMVSAAVGSGVFNLMKEMALETSVIVAGLAWVIAGLGMGALAVTFSNLNESFPNVEGGVFGYAVSGLGDLGGFMSTWMYWLAVLFSSIAQVSLLFNTLAYFFPIFGDGQNLYSVIGASIFFWSLHFLVSRGTESAAVFNTIVLIAKFVPIFVFIIIAIIAFNGDIFIESVGRLTSSGPIHWGNVFHELKASMLVTVWAFVGMEGVTVFSSRAKRRSDVGKGTVYGFGAVTLLYLIVTLVSYGVMTQEQLAALPNPAMGYILEAVIGPWGAWIINLGVIISLVGSGISWAMIGAETGFQASELDMFPKLFSRLNDKKAPATASFIRTMIAQIVVLLLLVATQAYSLISRLSGATVVVPYFLATVFLLLNSRKAGLSFSKQLPAWIAFIYLGWIFYASGYLFYLLLMLSLGLGAVCFVASQRYYNCKLNNQVLWIVWFMLIIGFVFALYRLPVIMELI</sequence>
<keyword evidence="2" id="KW-1003">Cell membrane</keyword>
<feature type="transmembrane region" description="Helical" evidence="6">
    <location>
        <begin position="126"/>
        <end position="143"/>
    </location>
</feature>
<evidence type="ECO:0000256" key="6">
    <source>
        <dbReference type="SAM" id="Phobius"/>
    </source>
</evidence>
<dbReference type="InterPro" id="IPR002293">
    <property type="entry name" value="AA/rel_permease1"/>
</dbReference>
<accession>A0A2N6SMQ6</accession>
<reference evidence="7 8" key="1">
    <citation type="submission" date="2017-09" db="EMBL/GenBank/DDBJ databases">
        <title>Bacterial strain isolated from the female urinary microbiota.</title>
        <authorList>
            <person name="Thomas-White K."/>
            <person name="Kumar N."/>
            <person name="Forster S."/>
            <person name="Putonti C."/>
            <person name="Lawley T."/>
            <person name="Wolfe A.J."/>
        </authorList>
    </citation>
    <scope>NUCLEOTIDE SEQUENCE [LARGE SCALE GENOMIC DNA]</scope>
    <source>
        <strain evidence="7 8">UMB0852</strain>
    </source>
</reference>
<feature type="transmembrane region" description="Helical" evidence="6">
    <location>
        <begin position="271"/>
        <end position="297"/>
    </location>
</feature>
<feature type="transmembrane region" description="Helical" evidence="6">
    <location>
        <begin position="205"/>
        <end position="224"/>
    </location>
</feature>
<feature type="transmembrane region" description="Helical" evidence="6">
    <location>
        <begin position="445"/>
        <end position="464"/>
    </location>
</feature>
<dbReference type="PANTHER" id="PTHR42770">
    <property type="entry name" value="AMINO ACID TRANSPORTER-RELATED"/>
    <property type="match status" value="1"/>
</dbReference>
<feature type="transmembrane region" description="Helical" evidence="6">
    <location>
        <begin position="39"/>
        <end position="60"/>
    </location>
</feature>
<comment type="caution">
    <text evidence="7">The sequence shown here is derived from an EMBL/GenBank/DDBJ whole genome shotgun (WGS) entry which is preliminary data.</text>
</comment>
<dbReference type="PANTHER" id="PTHR42770:SF4">
    <property type="entry name" value="ARGININE_ORNITHINE ANTIPORTER-RELATED"/>
    <property type="match status" value="1"/>
</dbReference>
<evidence type="ECO:0000313" key="7">
    <source>
        <dbReference type="EMBL" id="PMC58375.1"/>
    </source>
</evidence>
<evidence type="ECO:0000256" key="2">
    <source>
        <dbReference type="ARBA" id="ARBA00022475"/>
    </source>
</evidence>
<dbReference type="EMBL" id="PNHE01000015">
    <property type="protein sequence ID" value="PMC58375.1"/>
    <property type="molecule type" value="Genomic_DNA"/>
</dbReference>
<feature type="transmembrane region" description="Helical" evidence="6">
    <location>
        <begin position="92"/>
        <end position="120"/>
    </location>
</feature>
<dbReference type="Pfam" id="PF13520">
    <property type="entry name" value="AA_permease_2"/>
    <property type="match status" value="1"/>
</dbReference>
<keyword evidence="3 6" id="KW-0812">Transmembrane</keyword>
<dbReference type="GO" id="GO:0005886">
    <property type="term" value="C:plasma membrane"/>
    <property type="evidence" value="ECO:0007669"/>
    <property type="project" value="UniProtKB-SubCell"/>
</dbReference>
<comment type="subcellular location">
    <subcellularLocation>
        <location evidence="1">Cell membrane</location>
        <topology evidence="1">Multi-pass membrane protein</topology>
    </subcellularLocation>
</comment>
<dbReference type="GO" id="GO:0022857">
    <property type="term" value="F:transmembrane transporter activity"/>
    <property type="evidence" value="ECO:0007669"/>
    <property type="project" value="InterPro"/>
</dbReference>
<evidence type="ECO:0000256" key="5">
    <source>
        <dbReference type="ARBA" id="ARBA00023136"/>
    </source>
</evidence>
<dbReference type="Proteomes" id="UP000235682">
    <property type="component" value="Unassembled WGS sequence"/>
</dbReference>
<organism evidence="7 8">
    <name type="scientific">Dolosicoccus paucivorans</name>
    <dbReference type="NCBI Taxonomy" id="84521"/>
    <lineage>
        <taxon>Bacteria</taxon>
        <taxon>Bacillati</taxon>
        <taxon>Bacillota</taxon>
        <taxon>Bacilli</taxon>
        <taxon>Lactobacillales</taxon>
        <taxon>Aerococcaceae</taxon>
        <taxon>Dolosicoccus</taxon>
    </lineage>
</organism>
<feature type="transmembrane region" description="Helical" evidence="6">
    <location>
        <begin position="236"/>
        <end position="259"/>
    </location>
</feature>
<dbReference type="STRING" id="84521.SAMN04487994_100432"/>
<evidence type="ECO:0000313" key="8">
    <source>
        <dbReference type="Proteomes" id="UP000235682"/>
    </source>
</evidence>
<dbReference type="PIRSF" id="PIRSF006060">
    <property type="entry name" value="AA_transporter"/>
    <property type="match status" value="1"/>
</dbReference>
<evidence type="ECO:0000256" key="1">
    <source>
        <dbReference type="ARBA" id="ARBA00004651"/>
    </source>
</evidence>
<keyword evidence="4 6" id="KW-1133">Transmembrane helix</keyword>
<evidence type="ECO:0000256" key="3">
    <source>
        <dbReference type="ARBA" id="ARBA00022692"/>
    </source>
</evidence>
<dbReference type="AlphaFoldDB" id="A0A2N6SMQ6"/>
<dbReference type="Gene3D" id="1.20.1740.10">
    <property type="entry name" value="Amino acid/polyamine transporter I"/>
    <property type="match status" value="1"/>
</dbReference>
<keyword evidence="5 6" id="KW-0472">Membrane</keyword>
<feature type="transmembrane region" description="Helical" evidence="6">
    <location>
        <begin position="415"/>
        <end position="433"/>
    </location>
</feature>
<gene>
    <name evidence="7" type="ORF">CJ205_04445</name>
</gene>
<feature type="transmembrane region" description="Helical" evidence="6">
    <location>
        <begin position="338"/>
        <end position="358"/>
    </location>
</feature>
<dbReference type="InterPro" id="IPR050367">
    <property type="entry name" value="APC_superfamily"/>
</dbReference>
<proteinExistence type="predicted"/>
<keyword evidence="8" id="KW-1185">Reference proteome</keyword>
<dbReference type="OrthoDB" id="9762947at2"/>